<dbReference type="Proteomes" id="UP000499080">
    <property type="component" value="Unassembled WGS sequence"/>
</dbReference>
<proteinExistence type="predicted"/>
<dbReference type="EMBL" id="BGPR01000010">
    <property type="protein sequence ID" value="GBL76793.1"/>
    <property type="molecule type" value="Genomic_DNA"/>
</dbReference>
<dbReference type="AlphaFoldDB" id="A0A4Y2AAD0"/>
<protein>
    <submittedName>
        <fullName evidence="1">Uncharacterized protein</fullName>
    </submittedName>
</protein>
<evidence type="ECO:0000313" key="1">
    <source>
        <dbReference type="EMBL" id="GBL76793.1"/>
    </source>
</evidence>
<reference evidence="1 2" key="1">
    <citation type="journal article" date="2019" name="Sci. Rep.">
        <title>Orb-weaving spider Araneus ventricosus genome elucidates the spidroin gene catalogue.</title>
        <authorList>
            <person name="Kono N."/>
            <person name="Nakamura H."/>
            <person name="Ohtoshi R."/>
            <person name="Moran D.A.P."/>
            <person name="Shinohara A."/>
            <person name="Yoshida Y."/>
            <person name="Fujiwara M."/>
            <person name="Mori M."/>
            <person name="Tomita M."/>
            <person name="Arakawa K."/>
        </authorList>
    </citation>
    <scope>NUCLEOTIDE SEQUENCE [LARGE SCALE GENOMIC DNA]</scope>
</reference>
<accession>A0A4Y2AAD0</accession>
<evidence type="ECO:0000313" key="2">
    <source>
        <dbReference type="Proteomes" id="UP000499080"/>
    </source>
</evidence>
<comment type="caution">
    <text evidence="1">The sequence shown here is derived from an EMBL/GenBank/DDBJ whole genome shotgun (WGS) entry which is preliminary data.</text>
</comment>
<name>A0A4Y2AAD0_ARAVE</name>
<gene>
    <name evidence="1" type="ORF">AVEN_53461_1</name>
</gene>
<keyword evidence="2" id="KW-1185">Reference proteome</keyword>
<sequence>MSGSPTVNINPSDSPTGGKRLLNLDCLLCYQKQSIEACPSNLGAIRGRQTHPTHSTSLNIWRFLGTGRIVFPAGAFNPLPQNVSAVCLATLMGFRRINSECFWQGRSFLDSDQWVN</sequence>
<organism evidence="1 2">
    <name type="scientific">Araneus ventricosus</name>
    <name type="common">Orbweaver spider</name>
    <name type="synonym">Epeira ventricosa</name>
    <dbReference type="NCBI Taxonomy" id="182803"/>
    <lineage>
        <taxon>Eukaryota</taxon>
        <taxon>Metazoa</taxon>
        <taxon>Ecdysozoa</taxon>
        <taxon>Arthropoda</taxon>
        <taxon>Chelicerata</taxon>
        <taxon>Arachnida</taxon>
        <taxon>Araneae</taxon>
        <taxon>Araneomorphae</taxon>
        <taxon>Entelegynae</taxon>
        <taxon>Araneoidea</taxon>
        <taxon>Araneidae</taxon>
        <taxon>Araneus</taxon>
    </lineage>
</organism>